<dbReference type="Pfam" id="PF12900">
    <property type="entry name" value="Pyridox_ox_2"/>
    <property type="match status" value="1"/>
</dbReference>
<evidence type="ECO:0000313" key="3">
    <source>
        <dbReference type="Proteomes" id="UP001291912"/>
    </source>
</evidence>
<gene>
    <name evidence="2" type="ORF">R2Q92_06055</name>
</gene>
<dbReference type="EMBL" id="JAWJYN010000001">
    <property type="protein sequence ID" value="MDZ8161395.1"/>
    <property type="molecule type" value="Genomic_DNA"/>
</dbReference>
<organism evidence="2 3">
    <name type="scientific">Microbacterium aquimaris</name>
    <dbReference type="NCBI Taxonomy" id="459816"/>
    <lineage>
        <taxon>Bacteria</taxon>
        <taxon>Bacillati</taxon>
        <taxon>Actinomycetota</taxon>
        <taxon>Actinomycetes</taxon>
        <taxon>Micrococcales</taxon>
        <taxon>Microbacteriaceae</taxon>
        <taxon>Microbacterium</taxon>
    </lineage>
</organism>
<dbReference type="RefSeq" id="WP_194424012.1">
    <property type="nucleotide sequence ID" value="NZ_BAAAPT010000001.1"/>
</dbReference>
<name>A0ABU5N5P2_9MICO</name>
<evidence type="ECO:0000256" key="1">
    <source>
        <dbReference type="SAM" id="MobiDB-lite"/>
    </source>
</evidence>
<comment type="caution">
    <text evidence="2">The sequence shown here is derived from an EMBL/GenBank/DDBJ whole genome shotgun (WGS) entry which is preliminary data.</text>
</comment>
<proteinExistence type="predicted"/>
<dbReference type="Gene3D" id="2.30.110.10">
    <property type="entry name" value="Electron Transport, Fmn-binding Protein, Chain A"/>
    <property type="match status" value="1"/>
</dbReference>
<evidence type="ECO:0000313" key="2">
    <source>
        <dbReference type="EMBL" id="MDZ8161395.1"/>
    </source>
</evidence>
<feature type="region of interest" description="Disordered" evidence="1">
    <location>
        <begin position="133"/>
        <end position="177"/>
    </location>
</feature>
<sequence length="177" mass="19603">MTTSTLHRLSTAECWTHLEAESVGRLAIVRDDGGPDLFPVNIAAHEGAVYFRTASDSKVVRLTAHPAAAFEVDGHDDHGWWSVVVRGHAERIADPTEIERSGVSRLLTASPRYKPHVFRLTPDAITGRRFEDRDVVRAPTHTSVVDAQSGDPADTTPDSPPHERYEAPQRIPSHRPY</sequence>
<reference evidence="2 3" key="1">
    <citation type="submission" date="2023-10" db="EMBL/GenBank/DDBJ databases">
        <title>Microbacterium xanthum sp. nov., isolated from seaweed.</title>
        <authorList>
            <person name="Lee S.D."/>
        </authorList>
    </citation>
    <scope>NUCLEOTIDE SEQUENCE [LARGE SCALE GENOMIC DNA]</scope>
    <source>
        <strain evidence="2 3">KCTC 19124</strain>
    </source>
</reference>
<dbReference type="InterPro" id="IPR024747">
    <property type="entry name" value="Pyridox_Oxase-rel"/>
</dbReference>
<accession>A0ABU5N5P2</accession>
<dbReference type="InterPro" id="IPR012349">
    <property type="entry name" value="Split_barrel_FMN-bd"/>
</dbReference>
<dbReference type="SUPFAM" id="SSF50475">
    <property type="entry name" value="FMN-binding split barrel"/>
    <property type="match status" value="1"/>
</dbReference>
<dbReference type="Proteomes" id="UP001291912">
    <property type="component" value="Unassembled WGS sequence"/>
</dbReference>
<keyword evidence="3" id="KW-1185">Reference proteome</keyword>
<protein>
    <submittedName>
        <fullName evidence="2">Pyridoxamine 5'-phosphate oxidase family protein</fullName>
    </submittedName>
</protein>